<proteinExistence type="predicted"/>
<sequence>MTQHQVVMVAERGYERVILVGDVHGCLEELQQLLMKCEATPERDLIILVGDLVNKGPNSVLQFVRRSPNMLSVRGNHDEAALAAYVRWKNDEDVPEKYNYVKQFSSEDVEFLRDLPLTITLPEYNVAVVHAGMVPGLALQDQDPVLLTRMRFLERQEGSTIDEIKWKALEKCQIENEATSLWAKQWKGPEHVYFGHDAKRGLQLEEFATGLDTGCCYGRSLTAAILPQKILVSVEAKQVYSEPEIGL</sequence>
<gene>
    <name evidence="2" type="ORF">BN9_058240</name>
</gene>
<dbReference type="PANTHER" id="PTHR42850:SF4">
    <property type="entry name" value="ZINC-DEPENDENT ENDOPOLYPHOSPHATASE"/>
    <property type="match status" value="1"/>
</dbReference>
<dbReference type="Proteomes" id="UP000053237">
    <property type="component" value="Unassembled WGS sequence"/>
</dbReference>
<dbReference type="AlphaFoldDB" id="A0A024GF73"/>
<accession>A0A024GF73</accession>
<protein>
    <recommendedName>
        <fullName evidence="1">Calcineurin-like phosphoesterase domain-containing protein</fullName>
    </recommendedName>
</protein>
<dbReference type="InParanoid" id="A0A024GF73"/>
<dbReference type="SUPFAM" id="SSF56300">
    <property type="entry name" value="Metallo-dependent phosphatases"/>
    <property type="match status" value="1"/>
</dbReference>
<dbReference type="InterPro" id="IPR029052">
    <property type="entry name" value="Metallo-depent_PP-like"/>
</dbReference>
<organism evidence="2 3">
    <name type="scientific">Albugo candida</name>
    <dbReference type="NCBI Taxonomy" id="65357"/>
    <lineage>
        <taxon>Eukaryota</taxon>
        <taxon>Sar</taxon>
        <taxon>Stramenopiles</taxon>
        <taxon>Oomycota</taxon>
        <taxon>Peronosporomycetes</taxon>
        <taxon>Albuginales</taxon>
        <taxon>Albuginaceae</taxon>
        <taxon>Albugo</taxon>
    </lineage>
</organism>
<dbReference type="Gene3D" id="3.60.21.10">
    <property type="match status" value="1"/>
</dbReference>
<dbReference type="GO" id="GO:0006798">
    <property type="term" value="P:polyphosphate catabolic process"/>
    <property type="evidence" value="ECO:0007669"/>
    <property type="project" value="TreeGrafter"/>
</dbReference>
<dbReference type="InterPro" id="IPR004843">
    <property type="entry name" value="Calcineurin-like_PHP"/>
</dbReference>
<keyword evidence="3" id="KW-1185">Reference proteome</keyword>
<evidence type="ECO:0000313" key="2">
    <source>
        <dbReference type="EMBL" id="CCI44977.1"/>
    </source>
</evidence>
<evidence type="ECO:0000313" key="3">
    <source>
        <dbReference type="Proteomes" id="UP000053237"/>
    </source>
</evidence>
<dbReference type="GO" id="GO:0016791">
    <property type="term" value="F:phosphatase activity"/>
    <property type="evidence" value="ECO:0007669"/>
    <property type="project" value="TreeGrafter"/>
</dbReference>
<dbReference type="OrthoDB" id="10267127at2759"/>
<dbReference type="GO" id="GO:0005737">
    <property type="term" value="C:cytoplasm"/>
    <property type="evidence" value="ECO:0007669"/>
    <property type="project" value="TreeGrafter"/>
</dbReference>
<comment type="caution">
    <text evidence="2">The sequence shown here is derived from an EMBL/GenBank/DDBJ whole genome shotgun (WGS) entry which is preliminary data.</text>
</comment>
<dbReference type="GO" id="GO:0000298">
    <property type="term" value="F:endopolyphosphatase activity"/>
    <property type="evidence" value="ECO:0007669"/>
    <property type="project" value="TreeGrafter"/>
</dbReference>
<dbReference type="PANTHER" id="PTHR42850">
    <property type="entry name" value="METALLOPHOSPHOESTERASE"/>
    <property type="match status" value="1"/>
</dbReference>
<reference evidence="2 3" key="1">
    <citation type="submission" date="2012-05" db="EMBL/GenBank/DDBJ databases">
        <title>Recombination and specialization in a pathogen metapopulation.</title>
        <authorList>
            <person name="Gardiner A."/>
            <person name="Kemen E."/>
            <person name="Schultz-Larsen T."/>
            <person name="MacLean D."/>
            <person name="Van Oosterhout C."/>
            <person name="Jones J.D.G."/>
        </authorList>
    </citation>
    <scope>NUCLEOTIDE SEQUENCE [LARGE SCALE GENOMIC DNA]</scope>
    <source>
        <strain evidence="2 3">Ac Nc2</strain>
    </source>
</reference>
<dbReference type="CDD" id="cd00144">
    <property type="entry name" value="MPP_PPP_family"/>
    <property type="match status" value="1"/>
</dbReference>
<dbReference type="Pfam" id="PF00149">
    <property type="entry name" value="Metallophos"/>
    <property type="match status" value="1"/>
</dbReference>
<name>A0A024GF73_9STRA</name>
<dbReference type="EMBL" id="CAIX01000085">
    <property type="protein sequence ID" value="CCI44977.1"/>
    <property type="molecule type" value="Genomic_DNA"/>
</dbReference>
<dbReference type="STRING" id="65357.A0A024GF73"/>
<dbReference type="InterPro" id="IPR050126">
    <property type="entry name" value="Ap4A_hydrolase"/>
</dbReference>
<feature type="domain" description="Calcineurin-like phosphoesterase" evidence="1">
    <location>
        <begin position="16"/>
        <end position="197"/>
    </location>
</feature>
<evidence type="ECO:0000259" key="1">
    <source>
        <dbReference type="Pfam" id="PF00149"/>
    </source>
</evidence>